<keyword evidence="2" id="KW-1185">Reference proteome</keyword>
<dbReference type="InterPro" id="IPR013431">
    <property type="entry name" value="Delta_60_rpt"/>
</dbReference>
<proteinExistence type="predicted"/>
<dbReference type="Gene3D" id="2.80.10.50">
    <property type="match status" value="2"/>
</dbReference>
<dbReference type="AlphaFoldDB" id="A0A512M8I6"/>
<dbReference type="Proteomes" id="UP000321577">
    <property type="component" value="Unassembled WGS sequence"/>
</dbReference>
<dbReference type="Pfam" id="PF17164">
    <property type="entry name" value="DUF5122"/>
    <property type="match status" value="1"/>
</dbReference>
<evidence type="ECO:0000313" key="2">
    <source>
        <dbReference type="Proteomes" id="UP000321577"/>
    </source>
</evidence>
<comment type="caution">
    <text evidence="1">The sequence shown here is derived from an EMBL/GenBank/DDBJ whole genome shotgun (WGS) entry which is preliminary data.</text>
</comment>
<reference evidence="1 2" key="1">
    <citation type="submission" date="2019-07" db="EMBL/GenBank/DDBJ databases">
        <title>Whole genome shotgun sequence of Brevifollis gellanilyticus NBRC 108608.</title>
        <authorList>
            <person name="Hosoyama A."/>
            <person name="Uohara A."/>
            <person name="Ohji S."/>
            <person name="Ichikawa N."/>
        </authorList>
    </citation>
    <scope>NUCLEOTIDE SEQUENCE [LARGE SCALE GENOMIC DNA]</scope>
    <source>
        <strain evidence="1 2">NBRC 108608</strain>
    </source>
</reference>
<protein>
    <submittedName>
        <fullName evidence="1">Uncharacterized protein</fullName>
    </submittedName>
</protein>
<accession>A0A512M8I6</accession>
<organism evidence="1 2">
    <name type="scientific">Brevifollis gellanilyticus</name>
    <dbReference type="NCBI Taxonomy" id="748831"/>
    <lineage>
        <taxon>Bacteria</taxon>
        <taxon>Pseudomonadati</taxon>
        <taxon>Verrucomicrobiota</taxon>
        <taxon>Verrucomicrobiia</taxon>
        <taxon>Verrucomicrobiales</taxon>
        <taxon>Verrucomicrobiaceae</taxon>
    </lineage>
</organism>
<name>A0A512M8I6_9BACT</name>
<dbReference type="EMBL" id="BKAG01000014">
    <property type="protein sequence ID" value="GEP43060.1"/>
    <property type="molecule type" value="Genomic_DNA"/>
</dbReference>
<gene>
    <name evidence="1" type="ORF">BGE01nite_23510</name>
</gene>
<sequence length="956" mass="102593">MTFEVVELGGAQIFNLGTADFGNVKTPFSLERRYQIKKTAGGATPLNVGFFELKVQLSGYEKQMFYLSEGLTSDLNGGYYFSIKLKASASLAGDHWIQFETNSVTQPNFRFDLVRSHDPATSFNGVWMHSYKRKYDGSAPSSTDVAYELIESGRPALRDNRTNLGHVDRNGDVDNVYYVIKNDTASAVLGCKATITSAPGVSLVSSSPATLYPNGGGLQFQIIIDPSVYGAQSFEFRMHDSSNAIIYSFPITFVGSQSEISVTSNGLNLADGTTTPTDALGTNQYVVYDDYAEFEISVKNDILAGTSPGPHGPLTLSSILFSGTNGANFNCVTPLPVIIQPLQTEKIVLRGNPLASHLANPATTNVTTTVTIGNTDSNGGASSPASPEASYTFGIAVKPRPAGKPLFVSDYNVAWSVYHQQYGGTYPLLHRAKFPTMIAPASNQRMMYGSFTTIQTMDPQWSTYYNSFADNSPTWLTTSAIWPTTPHGTLPRPAYVYSAPMSMCVAQEGFILMGCGQGPGLDGTGMVGDFSNFRNGLTIANGTSDSALSYGAALPFPELQFSSAGATCIREHVKLVTPSNTYKKRTVFVGGFTATLNGNTYQSIMPVVTEGVGGSYSFVPDPEFTPPTVNGYVRCVEFLRDGDMLIGGTFTTVNGQSRPYLARLNYDGSLDTTNGTNGVSGLGVNMFPDGRVDILQCNESGDVLICGEFTSFSGSNLRESVAVVSQDGSGGPVVLNLKPFRLSFLQGTQRGAVYCAAIQADGRVFFGGAFTKVLSYGLSNSGTFNKNNIVKISDYNLGKVDDTFKTSFNDNVMSLAIDHYGRLHVGGLFTKVAISPGSTTTYPPVNVSYNPDGSAFGSAVLELTRPVLEYWTAPAAPNSLETILSWQRYGSAPSVSRVVCPGAEFWPGTSPASMMPEFDSYSKTWRIRVSNPSNLYLEGRVFSGGLLGSAEGTMRP</sequence>
<evidence type="ECO:0000313" key="1">
    <source>
        <dbReference type="EMBL" id="GEP43060.1"/>
    </source>
</evidence>